<comment type="pathway">
    <text evidence="5">Amine and polyamine biosynthesis; putrescine biosynthesis via L-ornithine pathway; putrescine from L-ornithine: step 1/1.</text>
</comment>
<proteinExistence type="inferred from homology"/>
<dbReference type="Pfam" id="PF02784">
    <property type="entry name" value="Orn_Arg_deC_N"/>
    <property type="match status" value="1"/>
</dbReference>
<dbReference type="KEGG" id="mgy:MGMSRv2__1440"/>
<dbReference type="PRINTS" id="PR01179">
    <property type="entry name" value="ODADCRBXLASE"/>
</dbReference>
<dbReference type="EMBL" id="HG794546">
    <property type="protein sequence ID" value="CDK98655.1"/>
    <property type="molecule type" value="Genomic_DNA"/>
</dbReference>
<dbReference type="PRINTS" id="PR01182">
    <property type="entry name" value="ORNDCRBXLASE"/>
</dbReference>
<dbReference type="SUPFAM" id="SSF50621">
    <property type="entry name" value="Alanine racemase C-terminal domain-like"/>
    <property type="match status" value="1"/>
</dbReference>
<name>V6EZH6_MAGGM</name>
<protein>
    <recommendedName>
        <fullName evidence="6">ornithine decarboxylase</fullName>
        <ecNumber evidence="6">4.1.1.17</ecNumber>
    </recommendedName>
</protein>
<dbReference type="InterPro" id="IPR029066">
    <property type="entry name" value="PLP-binding_barrel"/>
</dbReference>
<dbReference type="Gene3D" id="2.40.37.10">
    <property type="entry name" value="Lyase, Ornithine Decarboxylase, Chain A, domain 1"/>
    <property type="match status" value="1"/>
</dbReference>
<evidence type="ECO:0000313" key="12">
    <source>
        <dbReference type="EMBL" id="CDK98655.1"/>
    </source>
</evidence>
<dbReference type="STRING" id="1430440.MGMSRv2__1440"/>
<dbReference type="InterPro" id="IPR022643">
    <property type="entry name" value="De-COase2_C"/>
</dbReference>
<dbReference type="InterPro" id="IPR009006">
    <property type="entry name" value="Ala_racemase/Decarboxylase_C"/>
</dbReference>
<evidence type="ECO:0000256" key="3">
    <source>
        <dbReference type="ARBA" id="ARBA00022898"/>
    </source>
</evidence>
<feature type="active site" description="Proton donor" evidence="8">
    <location>
        <position position="342"/>
    </location>
</feature>
<evidence type="ECO:0000256" key="4">
    <source>
        <dbReference type="ARBA" id="ARBA00023239"/>
    </source>
</evidence>
<dbReference type="InterPro" id="IPR002433">
    <property type="entry name" value="Orn_de-COase"/>
</dbReference>
<dbReference type="InterPro" id="IPR022653">
    <property type="entry name" value="De-COase2_pyr-phos_BS"/>
</dbReference>
<sequence>MSHIRSRFTITPSRRSFESRRAIFVEDVVRARRPDAPLHCLRPATLRAAAATFVGGFPGTTLYAVKCNPDPAVLRALWDGGVRHFDCASAGEVALVRHTLPRAQIHFMHPIKARSAIREAWERHDVRDFVVDSAAELGKVIEETRHRPGRLGIIVRLALPKGSARYDLSGKFGADRDDAVALLHMAAAVAGRVGISFHVGSQCCDPAAWTRALDLTAEVLAAYGRPVDIVDVGGGFPVSYPDLTPPPLADFFAAIAAGFARLNLPAATQLWCEPGRALVAPGQSLVVRIEGRRGDMLYINDGIYGSLSDAGAPGFRFPCRLIRLNGESVAADQPFAFFGPTCDSADRMNGPFLLPADSREGDWIEIGQLGAYGASLRTGFNGFDLVLSAEVDDAPLLSTPGFGPMAMAA</sequence>
<evidence type="ECO:0000256" key="7">
    <source>
        <dbReference type="ARBA" id="ARBA00049127"/>
    </source>
</evidence>
<dbReference type="InterPro" id="IPR022644">
    <property type="entry name" value="De-COase2_N"/>
</dbReference>
<evidence type="ECO:0000256" key="5">
    <source>
        <dbReference type="ARBA" id="ARBA00034115"/>
    </source>
</evidence>
<evidence type="ECO:0000256" key="9">
    <source>
        <dbReference type="RuleBase" id="RU003737"/>
    </source>
</evidence>
<feature type="modified residue" description="N6-(pyridoxal phosphate)lysine" evidence="8">
    <location>
        <position position="66"/>
    </location>
</feature>
<dbReference type="GO" id="GO:0005737">
    <property type="term" value="C:cytoplasm"/>
    <property type="evidence" value="ECO:0007669"/>
    <property type="project" value="TreeGrafter"/>
</dbReference>
<evidence type="ECO:0000256" key="1">
    <source>
        <dbReference type="ARBA" id="ARBA00001933"/>
    </source>
</evidence>
<dbReference type="Gene3D" id="3.20.20.10">
    <property type="entry name" value="Alanine racemase"/>
    <property type="match status" value="1"/>
</dbReference>
<keyword evidence="3 8" id="KW-0663">Pyridoxal phosphate</keyword>
<dbReference type="SUPFAM" id="SSF51419">
    <property type="entry name" value="PLP-binding barrel"/>
    <property type="match status" value="1"/>
</dbReference>
<dbReference type="PROSITE" id="PS00878">
    <property type="entry name" value="ODR_DC_2_1"/>
    <property type="match status" value="1"/>
</dbReference>
<evidence type="ECO:0000313" key="13">
    <source>
        <dbReference type="Proteomes" id="UP000018922"/>
    </source>
</evidence>
<dbReference type="InterPro" id="IPR022657">
    <property type="entry name" value="De-COase2_CS"/>
</dbReference>
<comment type="similarity">
    <text evidence="2 9">Belongs to the Orn/Lys/Arg decarboxylase class-II family.</text>
</comment>
<dbReference type="Proteomes" id="UP000018922">
    <property type="component" value="Chromosome I"/>
</dbReference>
<dbReference type="eggNOG" id="COG0019">
    <property type="taxonomic scope" value="Bacteria"/>
</dbReference>
<dbReference type="EC" id="4.1.1.17" evidence="6"/>
<reference evidence="12 13" key="1">
    <citation type="journal article" date="2014" name="Genome Announc.">
        <title>Complete genome sequence of Magnetospirillum gryphiswaldense MSR-1.</title>
        <authorList>
            <person name="Wang X."/>
            <person name="Wang Q."/>
            <person name="Zhang W."/>
            <person name="Wang Y."/>
            <person name="Li L."/>
            <person name="Wen T."/>
            <person name="Zhang T."/>
            <person name="Zhang Y."/>
            <person name="Xu J."/>
            <person name="Hu J."/>
            <person name="Li S."/>
            <person name="Liu L."/>
            <person name="Liu J."/>
            <person name="Jiang W."/>
            <person name="Tian J."/>
            <person name="Li Y."/>
            <person name="Schuler D."/>
            <person name="Wang L."/>
            <person name="Li J."/>
        </authorList>
    </citation>
    <scope>NUCLEOTIDE SEQUENCE [LARGE SCALE GENOMIC DNA]</scope>
    <source>
        <strain evidence="13">DSM 6361 / JCM 21280 / NBRC 15271 / MSR-1</strain>
    </source>
</reference>
<dbReference type="InterPro" id="IPR000183">
    <property type="entry name" value="Orn/DAP/Arg_de-COase"/>
</dbReference>
<dbReference type="PANTHER" id="PTHR11482">
    <property type="entry name" value="ARGININE/DIAMINOPIMELATE/ORNITHINE DECARBOXYLASE"/>
    <property type="match status" value="1"/>
</dbReference>
<dbReference type="HOGENOM" id="CLU_026444_1_3_5"/>
<feature type="domain" description="Orn/DAP/Arg decarboxylase 2 C-terminal" evidence="10">
    <location>
        <begin position="285"/>
        <end position="370"/>
    </location>
</feature>
<evidence type="ECO:0000259" key="10">
    <source>
        <dbReference type="Pfam" id="PF00278"/>
    </source>
</evidence>
<dbReference type="AlphaFoldDB" id="V6EZH6"/>
<evidence type="ECO:0000256" key="8">
    <source>
        <dbReference type="PIRSR" id="PIRSR600183-50"/>
    </source>
</evidence>
<keyword evidence="13" id="KW-1185">Reference proteome</keyword>
<organism evidence="12 13">
    <name type="scientific">Magnetospirillum gryphiswaldense (strain DSM 6361 / JCM 21280 / NBRC 15271 / MSR-1)</name>
    <dbReference type="NCBI Taxonomy" id="431944"/>
    <lineage>
        <taxon>Bacteria</taxon>
        <taxon>Pseudomonadati</taxon>
        <taxon>Pseudomonadota</taxon>
        <taxon>Alphaproteobacteria</taxon>
        <taxon>Rhodospirillales</taxon>
        <taxon>Rhodospirillaceae</taxon>
        <taxon>Magnetospirillum</taxon>
    </lineage>
</organism>
<dbReference type="CDD" id="cd00622">
    <property type="entry name" value="PLPDE_III_ODC"/>
    <property type="match status" value="1"/>
</dbReference>
<comment type="catalytic activity">
    <reaction evidence="7">
        <text>L-ornithine + H(+) = putrescine + CO2</text>
        <dbReference type="Rhea" id="RHEA:22964"/>
        <dbReference type="ChEBI" id="CHEBI:15378"/>
        <dbReference type="ChEBI" id="CHEBI:16526"/>
        <dbReference type="ChEBI" id="CHEBI:46911"/>
        <dbReference type="ChEBI" id="CHEBI:326268"/>
        <dbReference type="EC" id="4.1.1.17"/>
    </reaction>
</comment>
<dbReference type="GO" id="GO:0004586">
    <property type="term" value="F:ornithine decarboxylase activity"/>
    <property type="evidence" value="ECO:0007669"/>
    <property type="project" value="UniProtKB-EC"/>
</dbReference>
<comment type="cofactor">
    <cofactor evidence="1 8">
        <name>pyridoxal 5'-phosphate</name>
        <dbReference type="ChEBI" id="CHEBI:597326"/>
    </cofactor>
</comment>
<accession>V6EZH6</accession>
<evidence type="ECO:0000259" key="11">
    <source>
        <dbReference type="Pfam" id="PF02784"/>
    </source>
</evidence>
<dbReference type="PROSITE" id="PS00879">
    <property type="entry name" value="ODR_DC_2_2"/>
    <property type="match status" value="1"/>
</dbReference>
<evidence type="ECO:0000256" key="2">
    <source>
        <dbReference type="ARBA" id="ARBA00008872"/>
    </source>
</evidence>
<evidence type="ECO:0000256" key="6">
    <source>
        <dbReference type="ARBA" id="ARBA00034138"/>
    </source>
</evidence>
<dbReference type="Pfam" id="PF00278">
    <property type="entry name" value="Orn_DAP_Arg_deC"/>
    <property type="match status" value="1"/>
</dbReference>
<dbReference type="GO" id="GO:0033387">
    <property type="term" value="P:putrescine biosynthetic process from arginine, via ornithine"/>
    <property type="evidence" value="ECO:0007669"/>
    <property type="project" value="TreeGrafter"/>
</dbReference>
<keyword evidence="4 12" id="KW-0456">Lyase</keyword>
<feature type="domain" description="Orn/DAP/Arg decarboxylase 2 N-terminal" evidence="11">
    <location>
        <begin position="58"/>
        <end position="280"/>
    </location>
</feature>
<dbReference type="PANTHER" id="PTHR11482:SF6">
    <property type="entry name" value="ORNITHINE DECARBOXYLASE 1-RELATED"/>
    <property type="match status" value="1"/>
</dbReference>
<gene>
    <name evidence="12" type="ordered locus">MGMSRv2__1440</name>
</gene>